<accession>A0A9P7FQ91</accession>
<organism evidence="2 3">
    <name type="scientific">Sphagnurus paluster</name>
    <dbReference type="NCBI Taxonomy" id="117069"/>
    <lineage>
        <taxon>Eukaryota</taxon>
        <taxon>Fungi</taxon>
        <taxon>Dikarya</taxon>
        <taxon>Basidiomycota</taxon>
        <taxon>Agaricomycotina</taxon>
        <taxon>Agaricomycetes</taxon>
        <taxon>Agaricomycetidae</taxon>
        <taxon>Agaricales</taxon>
        <taxon>Tricholomatineae</taxon>
        <taxon>Lyophyllaceae</taxon>
        <taxon>Sphagnurus</taxon>
    </lineage>
</organism>
<dbReference type="PANTHER" id="PTHR15633">
    <property type="entry name" value="NUCLEOLAR PROTEIN 11"/>
    <property type="match status" value="1"/>
</dbReference>
<evidence type="ECO:0000256" key="1">
    <source>
        <dbReference type="SAM" id="MobiDB-lite"/>
    </source>
</evidence>
<dbReference type="Proteomes" id="UP000717328">
    <property type="component" value="Unassembled WGS sequence"/>
</dbReference>
<name>A0A9P7FQ91_9AGAR</name>
<feature type="region of interest" description="Disordered" evidence="1">
    <location>
        <begin position="363"/>
        <end position="383"/>
    </location>
</feature>
<dbReference type="GO" id="GO:0005730">
    <property type="term" value="C:nucleolus"/>
    <property type="evidence" value="ECO:0007669"/>
    <property type="project" value="TreeGrafter"/>
</dbReference>
<proteinExistence type="predicted"/>
<keyword evidence="3" id="KW-1185">Reference proteome</keyword>
<feature type="compositionally biased region" description="Polar residues" evidence="1">
    <location>
        <begin position="363"/>
        <end position="376"/>
    </location>
</feature>
<dbReference type="GO" id="GO:0003723">
    <property type="term" value="F:RNA binding"/>
    <property type="evidence" value="ECO:0007669"/>
    <property type="project" value="TreeGrafter"/>
</dbReference>
<reference evidence="2" key="2">
    <citation type="submission" date="2021-10" db="EMBL/GenBank/DDBJ databases">
        <title>Phylogenomics reveals ancestral predisposition of the termite-cultivated fungus Termitomyces towards a domesticated lifestyle.</title>
        <authorList>
            <person name="Auxier B."/>
            <person name="Grum-Grzhimaylo A."/>
            <person name="Cardenas M.E."/>
            <person name="Lodge J.D."/>
            <person name="Laessoe T."/>
            <person name="Pedersen O."/>
            <person name="Smith M.E."/>
            <person name="Kuyper T.W."/>
            <person name="Franco-Molano E.A."/>
            <person name="Baroni T.J."/>
            <person name="Aanen D.K."/>
        </authorList>
    </citation>
    <scope>NUCLEOTIDE SEQUENCE</scope>
    <source>
        <strain evidence="2">D49</strain>
    </source>
</reference>
<evidence type="ECO:0000313" key="3">
    <source>
        <dbReference type="Proteomes" id="UP000717328"/>
    </source>
</evidence>
<gene>
    <name evidence="2" type="ORF">H0H81_012717</name>
</gene>
<evidence type="ECO:0000313" key="2">
    <source>
        <dbReference type="EMBL" id="KAG5635014.1"/>
    </source>
</evidence>
<dbReference type="GO" id="GO:0030490">
    <property type="term" value="P:maturation of SSU-rRNA"/>
    <property type="evidence" value="ECO:0007669"/>
    <property type="project" value="InterPro"/>
</dbReference>
<protein>
    <submittedName>
        <fullName evidence="2">Uncharacterized protein</fullName>
    </submittedName>
</protein>
<dbReference type="EMBL" id="JABCKI010006204">
    <property type="protein sequence ID" value="KAG5635014.1"/>
    <property type="molecule type" value="Genomic_DNA"/>
</dbReference>
<comment type="caution">
    <text evidence="2">The sequence shown here is derived from an EMBL/GenBank/DDBJ whole genome shotgun (WGS) entry which is preliminary data.</text>
</comment>
<dbReference type="OrthoDB" id="4349954at2759"/>
<dbReference type="InterPro" id="IPR042859">
    <property type="entry name" value="NOL11"/>
</dbReference>
<reference evidence="2" key="1">
    <citation type="submission" date="2021-02" db="EMBL/GenBank/DDBJ databases">
        <authorList>
            <person name="Nieuwenhuis M."/>
            <person name="Van De Peppel L.J.J."/>
        </authorList>
    </citation>
    <scope>NUCLEOTIDE SEQUENCE</scope>
    <source>
        <strain evidence="2">D49</strain>
    </source>
</reference>
<dbReference type="AlphaFoldDB" id="A0A9P7FQ91"/>
<sequence>MPDNASIGEPFVLSTYGTSQKLPRASVTISKKREPASVFATYGKASGSSDGYATVTAQADGVHILDISTLHPVISHTLGPATTFSCPAVTCNTKQGVESICTTYAAIDNSADISADEIGRTIWMWRENLSSRLEERTSQKKKSVVILTLIAAQDGTWHSHLLESKDGSFLELAMLSEPFSLTGLSFLTKSKSSEEVSLLALSSSHVLLTALTASPTPEIVLLLWDLQYSILLASHALPVPSTLEASDIMIKLTLVPASDSQALLLLSPHTSDSVRQDQTKTSRSSVLVVPLVCPPTSTIANAMGKASAGAKWIAQASSLALPPTHDATSRKLLETMATAMGKNLPQAANLAFFEWEKRESMGSAKSSVGESPNKSKPPSMPANAPYSSEVVRYLIGHQVVNSNMIEGGLLAALRYRNDWQSIDLALTKVIDLTEAEIIESLQAVVVGQRLSAPQDDSAMQIDSVTDLPPLATFLNSCVAYTTTPAALRFAMRHFLREDENVLAVLVVLEGWLNQWSKREIKLLPSKKDVLKNEHGVLVLKQKDKEVNRDLPPLPQVLAFLQALLDASFLTLLQYPPAHAVLRNLHALIEPQITQIDELELLRGPLENFAKAHSKAVKEAGQDKRKKVVTDWRQRKKQAHEQAGLSIGLYQVEELIL</sequence>
<dbReference type="PANTHER" id="PTHR15633:SF2">
    <property type="entry name" value="NUCLEOLAR PROTEIN 11"/>
    <property type="match status" value="1"/>
</dbReference>